<dbReference type="UniPathway" id="UPA00588">
    <property type="reaction ID" value="UER00659"/>
</dbReference>
<dbReference type="InterPro" id="IPR011611">
    <property type="entry name" value="PfkB_dom"/>
</dbReference>
<proteinExistence type="inferred from homology"/>
<dbReference type="InterPro" id="IPR001805">
    <property type="entry name" value="Adenokinase"/>
</dbReference>
<reference evidence="11" key="1">
    <citation type="submission" date="2020-11" db="EMBL/GenBank/DDBJ databases">
        <authorList>
            <person name="Tran Van P."/>
        </authorList>
    </citation>
    <scope>NUCLEOTIDE SEQUENCE</scope>
</reference>
<evidence type="ECO:0000256" key="8">
    <source>
        <dbReference type="ARBA" id="ARBA00022777"/>
    </source>
</evidence>
<comment type="cofactor">
    <cofactor evidence="1">
        <name>Mg(2+)</name>
        <dbReference type="ChEBI" id="CHEBI:18420"/>
    </cofactor>
</comment>
<dbReference type="AlphaFoldDB" id="A0A7R9F1B1"/>
<dbReference type="GO" id="GO:0005829">
    <property type="term" value="C:cytosol"/>
    <property type="evidence" value="ECO:0007669"/>
    <property type="project" value="TreeGrafter"/>
</dbReference>
<name>A0A7R9F1B1_9NEOP</name>
<keyword evidence="9" id="KW-0067">ATP-binding</keyword>
<dbReference type="EC" id="2.7.1.20" evidence="4"/>
<feature type="domain" description="Carbohydrate kinase PfkB" evidence="10">
    <location>
        <begin position="56"/>
        <end position="255"/>
    </location>
</feature>
<dbReference type="Gene3D" id="3.40.1190.20">
    <property type="match status" value="1"/>
</dbReference>
<evidence type="ECO:0000313" key="11">
    <source>
        <dbReference type="EMBL" id="CAD7444796.1"/>
    </source>
</evidence>
<evidence type="ECO:0000256" key="4">
    <source>
        <dbReference type="ARBA" id="ARBA00012119"/>
    </source>
</evidence>
<dbReference type="GO" id="GO:0005634">
    <property type="term" value="C:nucleus"/>
    <property type="evidence" value="ECO:0007669"/>
    <property type="project" value="TreeGrafter"/>
</dbReference>
<comment type="pathway">
    <text evidence="2">Purine metabolism; AMP biosynthesis via salvage pathway; AMP from adenosine: step 1/1.</text>
</comment>
<evidence type="ECO:0000256" key="5">
    <source>
        <dbReference type="ARBA" id="ARBA00022679"/>
    </source>
</evidence>
<organism evidence="11">
    <name type="scientific">Timema bartmani</name>
    <dbReference type="NCBI Taxonomy" id="61472"/>
    <lineage>
        <taxon>Eukaryota</taxon>
        <taxon>Metazoa</taxon>
        <taxon>Ecdysozoa</taxon>
        <taxon>Arthropoda</taxon>
        <taxon>Hexapoda</taxon>
        <taxon>Insecta</taxon>
        <taxon>Pterygota</taxon>
        <taxon>Neoptera</taxon>
        <taxon>Polyneoptera</taxon>
        <taxon>Phasmatodea</taxon>
        <taxon>Timematodea</taxon>
        <taxon>Timematoidea</taxon>
        <taxon>Timematidae</taxon>
        <taxon>Timema</taxon>
    </lineage>
</organism>
<dbReference type="GO" id="GO:0004001">
    <property type="term" value="F:adenosine kinase activity"/>
    <property type="evidence" value="ECO:0007669"/>
    <property type="project" value="UniProtKB-EC"/>
</dbReference>
<protein>
    <recommendedName>
        <fullName evidence="4">adenosine kinase</fullName>
        <ecNumber evidence="4">2.7.1.20</ecNumber>
    </recommendedName>
</protein>
<dbReference type="GO" id="GO:0005524">
    <property type="term" value="F:ATP binding"/>
    <property type="evidence" value="ECO:0007669"/>
    <property type="project" value="UniProtKB-KW"/>
</dbReference>
<dbReference type="EMBL" id="OD566872">
    <property type="protein sequence ID" value="CAD7444796.1"/>
    <property type="molecule type" value="Genomic_DNA"/>
</dbReference>
<evidence type="ECO:0000259" key="10">
    <source>
        <dbReference type="Pfam" id="PF00294"/>
    </source>
</evidence>
<keyword evidence="7" id="KW-0547">Nucleotide-binding</keyword>
<dbReference type="CDD" id="cd01168">
    <property type="entry name" value="adenosine_kinase"/>
    <property type="match status" value="1"/>
</dbReference>
<dbReference type="PANTHER" id="PTHR45769">
    <property type="entry name" value="ADENOSINE KINASE"/>
    <property type="match status" value="1"/>
</dbReference>
<keyword evidence="5" id="KW-0808">Transferase</keyword>
<dbReference type="Pfam" id="PF00294">
    <property type="entry name" value="PfkB"/>
    <property type="match status" value="1"/>
</dbReference>
<evidence type="ECO:0000256" key="6">
    <source>
        <dbReference type="ARBA" id="ARBA00022726"/>
    </source>
</evidence>
<evidence type="ECO:0000256" key="1">
    <source>
        <dbReference type="ARBA" id="ARBA00001946"/>
    </source>
</evidence>
<comment type="similarity">
    <text evidence="3">Belongs to the carbohydrate kinase PfkB family.</text>
</comment>
<dbReference type="SUPFAM" id="SSF53613">
    <property type="entry name" value="Ribokinase-like"/>
    <property type="match status" value="1"/>
</dbReference>
<keyword evidence="6" id="KW-0660">Purine salvage</keyword>
<dbReference type="GO" id="GO:0044209">
    <property type="term" value="P:AMP salvage"/>
    <property type="evidence" value="ECO:0007669"/>
    <property type="project" value="UniProtKB-UniPathway"/>
</dbReference>
<evidence type="ECO:0000256" key="3">
    <source>
        <dbReference type="ARBA" id="ARBA00010688"/>
    </source>
</evidence>
<gene>
    <name evidence="11" type="ORF">TBIB3V08_LOCUS7162</name>
</gene>
<dbReference type="GO" id="GO:0006166">
    <property type="term" value="P:purine ribonucleoside salvage"/>
    <property type="evidence" value="ECO:0007669"/>
    <property type="project" value="UniProtKB-KW"/>
</dbReference>
<evidence type="ECO:0000256" key="7">
    <source>
        <dbReference type="ARBA" id="ARBA00022741"/>
    </source>
</evidence>
<dbReference type="GO" id="GO:0006144">
    <property type="term" value="P:purine nucleobase metabolic process"/>
    <property type="evidence" value="ECO:0007669"/>
    <property type="project" value="TreeGrafter"/>
</dbReference>
<evidence type="ECO:0000256" key="9">
    <source>
        <dbReference type="ARBA" id="ARBA00022840"/>
    </source>
</evidence>
<accession>A0A7R9F1B1</accession>
<dbReference type="PRINTS" id="PR00989">
    <property type="entry name" value="ADENOKINASE"/>
</dbReference>
<dbReference type="InterPro" id="IPR029056">
    <property type="entry name" value="Ribokinase-like"/>
</dbReference>
<keyword evidence="8" id="KW-0418">Kinase</keyword>
<dbReference type="PANTHER" id="PTHR45769:SF3">
    <property type="entry name" value="ADENOSINE KINASE"/>
    <property type="match status" value="1"/>
</dbReference>
<evidence type="ECO:0000256" key="2">
    <source>
        <dbReference type="ARBA" id="ARBA00004801"/>
    </source>
</evidence>
<sequence>MEKLRENKFIPVLAAFGNPLLDIYAKMNSTDILEKYGLDMDGAREIPNNELSRALFQEVCDGHEVYLNAGGSAQNTARIFQWLVGHQHGCVYFGSIGCDEEGTLVETLLRRSGVHTRYTSHHNLPTGRCLALVHGEHRSLVANIGAARIYAPHHLNTQDNLKVLSQAKIIYIEGFFIANNFLTAKELIHFCQAKSIILAFNLSSPYICKENPSQVEELVKSADIIFGNEDEYKTLSDTLELGLTGLRDIVEVIKDLNHLHPHIMVLFPPFLLGERGLVEDAATACWRLAHASASLGTYDILTPPYALRGVSTTTRHVALGCRLARASRPIPSTFIVTIATIPVVPRATGVASTAGESPLMLGTARCYFLNFHYTFLFLHFLTLEPYTKLSLPLPLPAGGGGRLREWGRRQLGHRRCMAASYVSAVVGRLPGVEAEVEVCEVQGLPASDSVPRVEESL</sequence>